<gene>
    <name evidence="2" type="ORF">MNBD_GAMMA10-2057</name>
</gene>
<keyword evidence="1" id="KW-1133">Transmembrane helix</keyword>
<keyword evidence="1" id="KW-0812">Transmembrane</keyword>
<accession>A0A3B0XYG2</accession>
<reference evidence="2" key="1">
    <citation type="submission" date="2018-06" db="EMBL/GenBank/DDBJ databases">
        <authorList>
            <person name="Zhirakovskaya E."/>
        </authorList>
    </citation>
    <scope>NUCLEOTIDE SEQUENCE</scope>
</reference>
<dbReference type="NCBIfam" id="TIGR02595">
    <property type="entry name" value="PEP_CTERM"/>
    <property type="match status" value="1"/>
</dbReference>
<dbReference type="InterPro" id="IPR013424">
    <property type="entry name" value="Ice-binding_C"/>
</dbReference>
<sequence length="50" mass="5260">GVALEDFTGTGIAGNWILDSYQVTAVPVPAAVWLFASGMLLLGGIARRRQ</sequence>
<feature type="transmembrane region" description="Helical" evidence="1">
    <location>
        <begin position="26"/>
        <end position="46"/>
    </location>
</feature>
<dbReference type="AlphaFoldDB" id="A0A3B0XYG2"/>
<organism evidence="2">
    <name type="scientific">hydrothermal vent metagenome</name>
    <dbReference type="NCBI Taxonomy" id="652676"/>
    <lineage>
        <taxon>unclassified sequences</taxon>
        <taxon>metagenomes</taxon>
        <taxon>ecological metagenomes</taxon>
    </lineage>
</organism>
<evidence type="ECO:0000256" key="1">
    <source>
        <dbReference type="SAM" id="Phobius"/>
    </source>
</evidence>
<protein>
    <recommendedName>
        <fullName evidence="3">VPLPA-CTERM sorting domain-containing protein</fullName>
    </recommendedName>
</protein>
<proteinExistence type="predicted"/>
<dbReference type="EMBL" id="UOFJ01000034">
    <property type="protein sequence ID" value="VAW61304.1"/>
    <property type="molecule type" value="Genomic_DNA"/>
</dbReference>
<keyword evidence="1" id="KW-0472">Membrane</keyword>
<feature type="non-terminal residue" evidence="2">
    <location>
        <position position="1"/>
    </location>
</feature>
<name>A0A3B0XYG2_9ZZZZ</name>
<evidence type="ECO:0008006" key="3">
    <source>
        <dbReference type="Google" id="ProtNLM"/>
    </source>
</evidence>
<evidence type="ECO:0000313" key="2">
    <source>
        <dbReference type="EMBL" id="VAW61304.1"/>
    </source>
</evidence>